<proteinExistence type="predicted"/>
<organism evidence="4 5">
    <name type="scientific">Romanomermis culicivorax</name>
    <name type="common">Nematode worm</name>
    <dbReference type="NCBI Taxonomy" id="13658"/>
    <lineage>
        <taxon>Eukaryota</taxon>
        <taxon>Metazoa</taxon>
        <taxon>Ecdysozoa</taxon>
        <taxon>Nematoda</taxon>
        <taxon>Enoplea</taxon>
        <taxon>Dorylaimia</taxon>
        <taxon>Mermithida</taxon>
        <taxon>Mermithoidea</taxon>
        <taxon>Mermithidae</taxon>
        <taxon>Romanomermis</taxon>
    </lineage>
</organism>
<sequence length="59" mass="6890">MKIENEKLKRFDENKDGYLNFGELQKMAIAEEEMEKVINETGKRKNGKDKNKDPTKSLS</sequence>
<evidence type="ECO:0000256" key="1">
    <source>
        <dbReference type="ARBA" id="ARBA00022837"/>
    </source>
</evidence>
<name>A0A915HKZ2_ROMCU</name>
<evidence type="ECO:0000256" key="2">
    <source>
        <dbReference type="SAM" id="MobiDB-lite"/>
    </source>
</evidence>
<protein>
    <submittedName>
        <fullName evidence="5">EF-hand domain-containing protein</fullName>
    </submittedName>
</protein>
<dbReference type="Proteomes" id="UP000887565">
    <property type="component" value="Unplaced"/>
</dbReference>
<dbReference type="PROSITE" id="PS00018">
    <property type="entry name" value="EF_HAND_1"/>
    <property type="match status" value="1"/>
</dbReference>
<dbReference type="SUPFAM" id="SSF47473">
    <property type="entry name" value="EF-hand"/>
    <property type="match status" value="1"/>
</dbReference>
<feature type="region of interest" description="Disordered" evidence="2">
    <location>
        <begin position="38"/>
        <end position="59"/>
    </location>
</feature>
<reference evidence="5" key="1">
    <citation type="submission" date="2022-11" db="UniProtKB">
        <authorList>
            <consortium name="WormBaseParasite"/>
        </authorList>
    </citation>
    <scope>IDENTIFICATION</scope>
</reference>
<dbReference type="InterPro" id="IPR011992">
    <property type="entry name" value="EF-hand-dom_pair"/>
</dbReference>
<dbReference type="GO" id="GO:0005509">
    <property type="term" value="F:calcium ion binding"/>
    <property type="evidence" value="ECO:0007669"/>
    <property type="project" value="InterPro"/>
</dbReference>
<dbReference type="InterPro" id="IPR002048">
    <property type="entry name" value="EF_hand_dom"/>
</dbReference>
<keyword evidence="4" id="KW-1185">Reference proteome</keyword>
<evidence type="ECO:0000313" key="5">
    <source>
        <dbReference type="WBParaSite" id="nRc.2.0.1.t02638-RA"/>
    </source>
</evidence>
<feature type="domain" description="EF-hand" evidence="3">
    <location>
        <begin position="1"/>
        <end position="34"/>
    </location>
</feature>
<evidence type="ECO:0000313" key="4">
    <source>
        <dbReference type="Proteomes" id="UP000887565"/>
    </source>
</evidence>
<dbReference type="AlphaFoldDB" id="A0A915HKZ2"/>
<dbReference type="PROSITE" id="PS50222">
    <property type="entry name" value="EF_HAND_2"/>
    <property type="match status" value="1"/>
</dbReference>
<accession>A0A915HKZ2</accession>
<dbReference type="WBParaSite" id="nRc.2.0.1.t02638-RA">
    <property type="protein sequence ID" value="nRc.2.0.1.t02638-RA"/>
    <property type="gene ID" value="nRc.2.0.1.g02638"/>
</dbReference>
<evidence type="ECO:0000259" key="3">
    <source>
        <dbReference type="PROSITE" id="PS50222"/>
    </source>
</evidence>
<keyword evidence="1" id="KW-0106">Calcium</keyword>
<dbReference type="InterPro" id="IPR018247">
    <property type="entry name" value="EF_Hand_1_Ca_BS"/>
</dbReference>